<dbReference type="AlphaFoldDB" id="A0A6A0AF39"/>
<accession>A0A6A0AF39</accession>
<sequence length="40" mass="4340">MEAAYNANEATFTKAIDPRWADAPDAAKKLTALALKCTEQ</sequence>
<proteinExistence type="predicted"/>
<dbReference type="EMBL" id="BLLF01005488">
    <property type="protein sequence ID" value="GFH31258.1"/>
    <property type="molecule type" value="Genomic_DNA"/>
</dbReference>
<reference evidence="1 2" key="1">
    <citation type="submission" date="2020-02" db="EMBL/GenBank/DDBJ databases">
        <title>Draft genome sequence of Haematococcus lacustris strain NIES-144.</title>
        <authorList>
            <person name="Morimoto D."/>
            <person name="Nakagawa S."/>
            <person name="Yoshida T."/>
            <person name="Sawayama S."/>
        </authorList>
    </citation>
    <scope>NUCLEOTIDE SEQUENCE [LARGE SCALE GENOMIC DNA]</scope>
    <source>
        <strain evidence="1 2">NIES-144</strain>
    </source>
</reference>
<keyword evidence="2" id="KW-1185">Reference proteome</keyword>
<name>A0A6A0AF39_HAELA</name>
<evidence type="ECO:0000313" key="1">
    <source>
        <dbReference type="EMBL" id="GFH31258.1"/>
    </source>
</evidence>
<organism evidence="1 2">
    <name type="scientific">Haematococcus lacustris</name>
    <name type="common">Green alga</name>
    <name type="synonym">Haematococcus pluvialis</name>
    <dbReference type="NCBI Taxonomy" id="44745"/>
    <lineage>
        <taxon>Eukaryota</taxon>
        <taxon>Viridiplantae</taxon>
        <taxon>Chlorophyta</taxon>
        <taxon>core chlorophytes</taxon>
        <taxon>Chlorophyceae</taxon>
        <taxon>CS clade</taxon>
        <taxon>Chlamydomonadales</taxon>
        <taxon>Haematococcaceae</taxon>
        <taxon>Haematococcus</taxon>
    </lineage>
</organism>
<dbReference type="Proteomes" id="UP000485058">
    <property type="component" value="Unassembled WGS sequence"/>
</dbReference>
<evidence type="ECO:0000313" key="2">
    <source>
        <dbReference type="Proteomes" id="UP000485058"/>
    </source>
</evidence>
<comment type="caution">
    <text evidence="1">The sequence shown here is derived from an EMBL/GenBank/DDBJ whole genome shotgun (WGS) entry which is preliminary data.</text>
</comment>
<feature type="non-terminal residue" evidence="1">
    <location>
        <position position="1"/>
    </location>
</feature>
<feature type="non-terminal residue" evidence="1">
    <location>
        <position position="40"/>
    </location>
</feature>
<protein>
    <submittedName>
        <fullName evidence="1">Uncharacterized protein</fullName>
    </submittedName>
</protein>
<gene>
    <name evidence="1" type="ORF">HaLaN_30263</name>
</gene>